<dbReference type="SUPFAM" id="SSF53623">
    <property type="entry name" value="MurD-like peptide ligases, catalytic domain"/>
    <property type="match status" value="1"/>
</dbReference>
<evidence type="ECO:0000256" key="4">
    <source>
        <dbReference type="ARBA" id="ARBA00022490"/>
    </source>
</evidence>
<dbReference type="InterPro" id="IPR000713">
    <property type="entry name" value="Mur_ligase_N"/>
</dbReference>
<evidence type="ECO:0000256" key="13">
    <source>
        <dbReference type="ARBA" id="ARBA00047833"/>
    </source>
</evidence>
<keyword evidence="5 14" id="KW-0436">Ligase</keyword>
<evidence type="ECO:0000256" key="9">
    <source>
        <dbReference type="ARBA" id="ARBA00022960"/>
    </source>
</evidence>
<dbReference type="EMBL" id="LCFD01000002">
    <property type="protein sequence ID" value="KKS87522.1"/>
    <property type="molecule type" value="Genomic_DNA"/>
</dbReference>
<organism evidence="19 20">
    <name type="scientific">Candidatus Gottesmanbacteria bacterium GW2011_GWB1_43_11</name>
    <dbReference type="NCBI Taxonomy" id="1618446"/>
    <lineage>
        <taxon>Bacteria</taxon>
        <taxon>Candidatus Gottesmaniibacteriota</taxon>
    </lineage>
</organism>
<dbReference type="InterPro" id="IPR036565">
    <property type="entry name" value="Mur-like_cat_sf"/>
</dbReference>
<dbReference type="GO" id="GO:0005524">
    <property type="term" value="F:ATP binding"/>
    <property type="evidence" value="ECO:0007669"/>
    <property type="project" value="UniProtKB-UniRule"/>
</dbReference>
<keyword evidence="9 14" id="KW-0133">Cell shape</keyword>
<evidence type="ECO:0000256" key="1">
    <source>
        <dbReference type="ARBA" id="ARBA00004496"/>
    </source>
</evidence>
<evidence type="ECO:0000313" key="19">
    <source>
        <dbReference type="EMBL" id="KKS87522.1"/>
    </source>
</evidence>
<evidence type="ECO:0000256" key="14">
    <source>
        <dbReference type="HAMAP-Rule" id="MF_00046"/>
    </source>
</evidence>
<evidence type="ECO:0000256" key="12">
    <source>
        <dbReference type="ARBA" id="ARBA00023316"/>
    </source>
</evidence>
<dbReference type="Pfam" id="PF01225">
    <property type="entry name" value="Mur_ligase"/>
    <property type="match status" value="1"/>
</dbReference>
<keyword evidence="4 14" id="KW-0963">Cytoplasm</keyword>
<dbReference type="STRING" id="1618446.UV61_C0002G0243"/>
<dbReference type="Gene3D" id="3.90.190.20">
    <property type="entry name" value="Mur ligase, C-terminal domain"/>
    <property type="match status" value="1"/>
</dbReference>
<dbReference type="PANTHER" id="PTHR43445">
    <property type="entry name" value="UDP-N-ACETYLMURAMATE--L-ALANINE LIGASE-RELATED"/>
    <property type="match status" value="1"/>
</dbReference>
<dbReference type="SUPFAM" id="SSF53244">
    <property type="entry name" value="MurD-like peptide ligases, peptide-binding domain"/>
    <property type="match status" value="1"/>
</dbReference>
<dbReference type="InterPro" id="IPR005758">
    <property type="entry name" value="UDP-N-AcMur_Ala_ligase_MurC"/>
</dbReference>
<dbReference type="GO" id="GO:0008763">
    <property type="term" value="F:UDP-N-acetylmuramate-L-alanine ligase activity"/>
    <property type="evidence" value="ECO:0007669"/>
    <property type="project" value="UniProtKB-UniRule"/>
</dbReference>
<evidence type="ECO:0000256" key="3">
    <source>
        <dbReference type="ARBA" id="ARBA00012211"/>
    </source>
</evidence>
<feature type="binding site" evidence="14">
    <location>
        <begin position="131"/>
        <end position="137"/>
    </location>
    <ligand>
        <name>ATP</name>
        <dbReference type="ChEBI" id="CHEBI:30616"/>
    </ligand>
</feature>
<sequence length="482" mass="52712">MDSRFRGNDKLNYMNQELKQIKKIYFVGIKGVAMTALAIVAKEMGKEVRGSDVQEEFPTDATLHRFKIAHVKNFSPEHITDDIDLVVYTGAHQGVNNIEVQTAIKKGISVLPHGKALGLFMQGKKGISVAGSHGKTTTSAMIAHVLIQAGHDPSFAIGCGSITSLQTPAHAGSGDYFVAEADEYVTDPTTDQTPRFLWQRPSVLVITNIDFDHPDVYADLEAVKEAFADFTKQIRPGGFVVINVDDAASTSLLRRIEAKKITFGKTATADFQLIRVNFTGGRTNFQVKINGQNESFALSVPGEHNALNAVAAIAVLLTLGLTIEQIRGGLASFVGTKRRFEKISEKGGKLLYDDYAHHPAEISATLAGARVWFPKRRIIAIFQPHTYSRTQALLKEFAASFGAADVVLLTEIYASAREKPILGISGRTLFNVTQKQKPSTVFTPGKADVLQYLKQNSRPNDLILTMGAGNIFTWVPDILRII</sequence>
<evidence type="ECO:0000259" key="17">
    <source>
        <dbReference type="Pfam" id="PF02875"/>
    </source>
</evidence>
<keyword evidence="10 14" id="KW-0573">Peptidoglycan synthesis</keyword>
<dbReference type="GO" id="GO:0051301">
    <property type="term" value="P:cell division"/>
    <property type="evidence" value="ECO:0007669"/>
    <property type="project" value="UniProtKB-KW"/>
</dbReference>
<dbReference type="GO" id="GO:0009252">
    <property type="term" value="P:peptidoglycan biosynthetic process"/>
    <property type="evidence" value="ECO:0007669"/>
    <property type="project" value="UniProtKB-UniRule"/>
</dbReference>
<keyword evidence="8 14" id="KW-0067">ATP-binding</keyword>
<evidence type="ECO:0000256" key="8">
    <source>
        <dbReference type="ARBA" id="ARBA00022840"/>
    </source>
</evidence>
<dbReference type="Pfam" id="PF08245">
    <property type="entry name" value="Mur_ligase_M"/>
    <property type="match status" value="1"/>
</dbReference>
<evidence type="ECO:0000313" key="20">
    <source>
        <dbReference type="Proteomes" id="UP000034050"/>
    </source>
</evidence>
<dbReference type="GO" id="GO:0008360">
    <property type="term" value="P:regulation of cell shape"/>
    <property type="evidence" value="ECO:0007669"/>
    <property type="project" value="UniProtKB-KW"/>
</dbReference>
<keyword evidence="15" id="KW-1133">Transmembrane helix</keyword>
<comment type="catalytic activity">
    <reaction evidence="13 14">
        <text>UDP-N-acetyl-alpha-D-muramate + L-alanine + ATP = UDP-N-acetyl-alpha-D-muramoyl-L-alanine + ADP + phosphate + H(+)</text>
        <dbReference type="Rhea" id="RHEA:23372"/>
        <dbReference type="ChEBI" id="CHEBI:15378"/>
        <dbReference type="ChEBI" id="CHEBI:30616"/>
        <dbReference type="ChEBI" id="CHEBI:43474"/>
        <dbReference type="ChEBI" id="CHEBI:57972"/>
        <dbReference type="ChEBI" id="CHEBI:70757"/>
        <dbReference type="ChEBI" id="CHEBI:83898"/>
        <dbReference type="ChEBI" id="CHEBI:456216"/>
        <dbReference type="EC" id="6.3.2.8"/>
    </reaction>
</comment>
<keyword evidence="12 14" id="KW-0961">Cell wall biogenesis/degradation</keyword>
<dbReference type="AlphaFoldDB" id="A0A0G1CPW2"/>
<evidence type="ECO:0000256" key="11">
    <source>
        <dbReference type="ARBA" id="ARBA00023306"/>
    </source>
</evidence>
<dbReference type="GO" id="GO:0071555">
    <property type="term" value="P:cell wall organization"/>
    <property type="evidence" value="ECO:0007669"/>
    <property type="project" value="UniProtKB-KW"/>
</dbReference>
<dbReference type="InterPro" id="IPR036615">
    <property type="entry name" value="Mur_ligase_C_dom_sf"/>
</dbReference>
<dbReference type="PANTHER" id="PTHR43445:SF3">
    <property type="entry name" value="UDP-N-ACETYLMURAMATE--L-ALANINE LIGASE"/>
    <property type="match status" value="1"/>
</dbReference>
<feature type="domain" description="Mur ligase N-terminal catalytic" evidence="16">
    <location>
        <begin position="23"/>
        <end position="124"/>
    </location>
</feature>
<dbReference type="NCBIfam" id="TIGR01082">
    <property type="entry name" value="murC"/>
    <property type="match status" value="1"/>
</dbReference>
<dbReference type="PATRIC" id="fig|1618446.3.peg.368"/>
<keyword evidence="15" id="KW-0472">Membrane</keyword>
<evidence type="ECO:0000256" key="6">
    <source>
        <dbReference type="ARBA" id="ARBA00022618"/>
    </source>
</evidence>
<feature type="domain" description="Mur ligase central" evidence="18">
    <location>
        <begin position="129"/>
        <end position="315"/>
    </location>
</feature>
<evidence type="ECO:0000259" key="16">
    <source>
        <dbReference type="Pfam" id="PF01225"/>
    </source>
</evidence>
<dbReference type="HAMAP" id="MF_00046">
    <property type="entry name" value="MurC"/>
    <property type="match status" value="1"/>
</dbReference>
<accession>A0A0G1CPW2</accession>
<name>A0A0G1CPW2_9BACT</name>
<dbReference type="Gene3D" id="3.40.50.720">
    <property type="entry name" value="NAD(P)-binding Rossmann-like Domain"/>
    <property type="match status" value="1"/>
</dbReference>
<comment type="caution">
    <text evidence="19">The sequence shown here is derived from an EMBL/GenBank/DDBJ whole genome shotgun (WGS) entry which is preliminary data.</text>
</comment>
<dbReference type="UniPathway" id="UPA00219"/>
<evidence type="ECO:0000256" key="7">
    <source>
        <dbReference type="ARBA" id="ARBA00022741"/>
    </source>
</evidence>
<feature type="transmembrane region" description="Helical" evidence="15">
    <location>
        <begin position="24"/>
        <end position="41"/>
    </location>
</feature>
<keyword evidence="6 14" id="KW-0132">Cell division</keyword>
<comment type="subcellular location">
    <subcellularLocation>
        <location evidence="1 14">Cytoplasm</location>
    </subcellularLocation>
</comment>
<dbReference type="SUPFAM" id="SSF51984">
    <property type="entry name" value="MurCD N-terminal domain"/>
    <property type="match status" value="1"/>
</dbReference>
<dbReference type="InterPro" id="IPR004101">
    <property type="entry name" value="Mur_ligase_C"/>
</dbReference>
<feature type="domain" description="Mur ligase C-terminal" evidence="17">
    <location>
        <begin position="338"/>
        <end position="469"/>
    </location>
</feature>
<comment type="function">
    <text evidence="14">Cell wall formation.</text>
</comment>
<protein>
    <recommendedName>
        <fullName evidence="3 14">UDP-N-acetylmuramate--L-alanine ligase</fullName>
        <ecNumber evidence="3 14">6.3.2.8</ecNumber>
    </recommendedName>
    <alternativeName>
        <fullName evidence="14">UDP-N-acetylmuramoyl-L-alanine synthetase</fullName>
    </alternativeName>
</protein>
<proteinExistence type="inferred from homology"/>
<comment type="pathway">
    <text evidence="2 14">Cell wall biogenesis; peptidoglycan biosynthesis.</text>
</comment>
<dbReference type="InterPro" id="IPR013221">
    <property type="entry name" value="Mur_ligase_cen"/>
</dbReference>
<evidence type="ECO:0000256" key="10">
    <source>
        <dbReference type="ARBA" id="ARBA00022984"/>
    </source>
</evidence>
<evidence type="ECO:0000256" key="15">
    <source>
        <dbReference type="SAM" id="Phobius"/>
    </source>
</evidence>
<dbReference type="Proteomes" id="UP000034050">
    <property type="component" value="Unassembled WGS sequence"/>
</dbReference>
<comment type="similarity">
    <text evidence="14">Belongs to the MurCDEF family.</text>
</comment>
<dbReference type="EC" id="6.3.2.8" evidence="3 14"/>
<gene>
    <name evidence="14" type="primary">murC</name>
    <name evidence="19" type="ORF">UV61_C0002G0243</name>
</gene>
<keyword evidence="11 14" id="KW-0131">Cell cycle</keyword>
<keyword evidence="7 14" id="KW-0547">Nucleotide-binding</keyword>
<evidence type="ECO:0000256" key="2">
    <source>
        <dbReference type="ARBA" id="ARBA00004752"/>
    </source>
</evidence>
<keyword evidence="15" id="KW-0812">Transmembrane</keyword>
<dbReference type="GO" id="GO:0005737">
    <property type="term" value="C:cytoplasm"/>
    <property type="evidence" value="ECO:0007669"/>
    <property type="project" value="UniProtKB-SubCell"/>
</dbReference>
<dbReference type="InterPro" id="IPR050061">
    <property type="entry name" value="MurCDEF_pg_biosynth"/>
</dbReference>
<dbReference type="Gene3D" id="3.40.1190.10">
    <property type="entry name" value="Mur-like, catalytic domain"/>
    <property type="match status" value="1"/>
</dbReference>
<evidence type="ECO:0000256" key="5">
    <source>
        <dbReference type="ARBA" id="ARBA00022598"/>
    </source>
</evidence>
<dbReference type="Pfam" id="PF02875">
    <property type="entry name" value="Mur_ligase_C"/>
    <property type="match status" value="1"/>
</dbReference>
<reference evidence="19 20" key="1">
    <citation type="journal article" date="2015" name="Nature">
        <title>rRNA introns, odd ribosomes, and small enigmatic genomes across a large radiation of phyla.</title>
        <authorList>
            <person name="Brown C.T."/>
            <person name="Hug L.A."/>
            <person name="Thomas B.C."/>
            <person name="Sharon I."/>
            <person name="Castelle C.J."/>
            <person name="Singh A."/>
            <person name="Wilkins M.J."/>
            <person name="Williams K.H."/>
            <person name="Banfield J.F."/>
        </authorList>
    </citation>
    <scope>NUCLEOTIDE SEQUENCE [LARGE SCALE GENOMIC DNA]</scope>
</reference>
<evidence type="ECO:0000259" key="18">
    <source>
        <dbReference type="Pfam" id="PF08245"/>
    </source>
</evidence>